<dbReference type="Proteomes" id="UP000199520">
    <property type="component" value="Unassembled WGS sequence"/>
</dbReference>
<feature type="transmembrane region" description="Helical" evidence="1">
    <location>
        <begin position="126"/>
        <end position="146"/>
    </location>
</feature>
<name>A0A1I4JUU1_9FIRM</name>
<reference evidence="3" key="1">
    <citation type="submission" date="2016-10" db="EMBL/GenBank/DDBJ databases">
        <authorList>
            <person name="Varghese N."/>
            <person name="Submissions S."/>
        </authorList>
    </citation>
    <scope>NUCLEOTIDE SEQUENCE [LARGE SCALE GENOMIC DNA]</scope>
    <source>
        <strain evidence="3">DSM 13327</strain>
    </source>
</reference>
<dbReference type="OrthoDB" id="1679483at2"/>
<dbReference type="AlphaFoldDB" id="A0A1I4JUU1"/>
<gene>
    <name evidence="2" type="ORF">SAMN04490355_101417</name>
</gene>
<sequence length="189" mass="21823">MLFSVTGLAAEIEIQNMLTSVHIGKWLQQDVFHFKWWFLLGLFTFSIVLWWRLLNKTRIPEVLLYTVLITIVMMGIDECGEELILWVYPIYLFPVFPVITAINLLFVSLSLSLAYQFFPTWKSFSCAAFIVAGLLSFIIDPLLVWADFYRLLNWSYGYSFLLYLTAALLIKGAVVLIYSIAENAQKHSS</sequence>
<evidence type="ECO:0000256" key="1">
    <source>
        <dbReference type="SAM" id="Phobius"/>
    </source>
</evidence>
<dbReference type="RefSeq" id="WP_090935717.1">
    <property type="nucleotide sequence ID" value="NZ_FOTS01000014.1"/>
</dbReference>
<feature type="transmembrane region" description="Helical" evidence="1">
    <location>
        <begin position="158"/>
        <end position="181"/>
    </location>
</feature>
<feature type="transmembrane region" description="Helical" evidence="1">
    <location>
        <begin position="59"/>
        <end position="76"/>
    </location>
</feature>
<keyword evidence="1" id="KW-1133">Transmembrane helix</keyword>
<evidence type="ECO:0000313" key="3">
    <source>
        <dbReference type="Proteomes" id="UP000199520"/>
    </source>
</evidence>
<keyword evidence="1" id="KW-0812">Transmembrane</keyword>
<proteinExistence type="predicted"/>
<feature type="transmembrane region" description="Helical" evidence="1">
    <location>
        <begin position="36"/>
        <end position="54"/>
    </location>
</feature>
<accession>A0A1I4JUU1</accession>
<keyword evidence="3" id="KW-1185">Reference proteome</keyword>
<feature type="transmembrane region" description="Helical" evidence="1">
    <location>
        <begin position="88"/>
        <end position="114"/>
    </location>
</feature>
<keyword evidence="1" id="KW-0472">Membrane</keyword>
<dbReference type="STRING" id="1123291.SAMN04490355_101417"/>
<evidence type="ECO:0000313" key="2">
    <source>
        <dbReference type="EMBL" id="SFL69987.1"/>
    </source>
</evidence>
<protein>
    <submittedName>
        <fullName evidence="2">Uncharacterized protein</fullName>
    </submittedName>
</protein>
<organism evidence="2 3">
    <name type="scientific">Pelosinus propionicus DSM 13327</name>
    <dbReference type="NCBI Taxonomy" id="1123291"/>
    <lineage>
        <taxon>Bacteria</taxon>
        <taxon>Bacillati</taxon>
        <taxon>Bacillota</taxon>
        <taxon>Negativicutes</taxon>
        <taxon>Selenomonadales</taxon>
        <taxon>Sporomusaceae</taxon>
        <taxon>Pelosinus</taxon>
    </lineage>
</organism>
<dbReference type="EMBL" id="FOTS01000014">
    <property type="protein sequence ID" value="SFL69987.1"/>
    <property type="molecule type" value="Genomic_DNA"/>
</dbReference>